<keyword evidence="2" id="KW-0963">Cytoplasm</keyword>
<dbReference type="PANTHER" id="PTHR21162">
    <property type="entry name" value="P53 AND DNA DAMAGE-REGULATED PROTEIN"/>
    <property type="match status" value="1"/>
</dbReference>
<gene>
    <name evidence="5" type="ORF">EVEC_LOCUS7498</name>
</gene>
<keyword evidence="3" id="KW-0143">Chaperone</keyword>
<evidence type="ECO:0000256" key="3">
    <source>
        <dbReference type="ARBA" id="ARBA00023186"/>
    </source>
</evidence>
<dbReference type="STRING" id="51028.A0A0N4VBU4"/>
<evidence type="ECO:0000256" key="1">
    <source>
        <dbReference type="ARBA" id="ARBA00004496"/>
    </source>
</evidence>
<dbReference type="WBParaSite" id="EVEC_0000801401-mRNA-1">
    <property type="protein sequence ID" value="EVEC_0000801401-mRNA-1"/>
    <property type="gene ID" value="EVEC_0000801401"/>
</dbReference>
<organism evidence="7">
    <name type="scientific">Enterobius vermicularis</name>
    <name type="common">Human pinworm</name>
    <dbReference type="NCBI Taxonomy" id="51028"/>
    <lineage>
        <taxon>Eukaryota</taxon>
        <taxon>Metazoa</taxon>
        <taxon>Ecdysozoa</taxon>
        <taxon>Nematoda</taxon>
        <taxon>Chromadorea</taxon>
        <taxon>Rhabditida</taxon>
        <taxon>Spirurina</taxon>
        <taxon>Oxyuridomorpha</taxon>
        <taxon>Oxyuroidea</taxon>
        <taxon>Oxyuridae</taxon>
        <taxon>Enterobius</taxon>
    </lineage>
</organism>
<sequence>MLPSTSEPTSAAADTANLVEKLSRYEQLGQEVIVGKRALVELDERRQKCREATRQIQKQRDLGDSCWLCLGESSFIKVPTEKALSFLKEDVKTIEETVNFTREELKKKVDEVRRIEGSKNLSELGFLLRPVY</sequence>
<dbReference type="OrthoDB" id="20282at2759"/>
<evidence type="ECO:0000313" key="7">
    <source>
        <dbReference type="WBParaSite" id="EVEC_0000801401-mRNA-1"/>
    </source>
</evidence>
<evidence type="ECO:0000313" key="5">
    <source>
        <dbReference type="EMBL" id="VDD92747.1"/>
    </source>
</evidence>
<accession>A0A0N4VBU4</accession>
<comment type="subcellular location">
    <subcellularLocation>
        <location evidence="1">Cytoplasm</location>
    </subcellularLocation>
</comment>
<dbReference type="AlphaFoldDB" id="A0A0N4VBU4"/>
<evidence type="ECO:0000256" key="4">
    <source>
        <dbReference type="SAM" id="Coils"/>
    </source>
</evidence>
<dbReference type="CDD" id="cd22860">
    <property type="entry name" value="PDRG1"/>
    <property type="match status" value="1"/>
</dbReference>
<feature type="coiled-coil region" evidence="4">
    <location>
        <begin position="39"/>
        <end position="111"/>
    </location>
</feature>
<keyword evidence="6" id="KW-1185">Reference proteome</keyword>
<reference evidence="7" key="1">
    <citation type="submission" date="2017-02" db="UniProtKB">
        <authorList>
            <consortium name="WormBaseParasite"/>
        </authorList>
    </citation>
    <scope>IDENTIFICATION</scope>
</reference>
<proteinExistence type="predicted"/>
<dbReference type="Proteomes" id="UP000274131">
    <property type="component" value="Unassembled WGS sequence"/>
</dbReference>
<dbReference type="EMBL" id="UXUI01008949">
    <property type="protein sequence ID" value="VDD92747.1"/>
    <property type="molecule type" value="Genomic_DNA"/>
</dbReference>
<evidence type="ECO:0000256" key="2">
    <source>
        <dbReference type="ARBA" id="ARBA00022490"/>
    </source>
</evidence>
<keyword evidence="4" id="KW-0175">Coiled coil</keyword>
<dbReference type="InterPro" id="IPR030482">
    <property type="entry name" value="PDRG1"/>
</dbReference>
<protein>
    <submittedName>
        <fullName evidence="7">P53 and DNA damage-regulated protein 1</fullName>
    </submittedName>
</protein>
<dbReference type="PANTHER" id="PTHR21162:SF0">
    <property type="entry name" value="P53 AND DNA DAMAGE-REGULATED PROTEIN 1"/>
    <property type="match status" value="1"/>
</dbReference>
<evidence type="ECO:0000313" key="6">
    <source>
        <dbReference type="Proteomes" id="UP000274131"/>
    </source>
</evidence>
<dbReference type="GO" id="GO:0005737">
    <property type="term" value="C:cytoplasm"/>
    <property type="evidence" value="ECO:0007669"/>
    <property type="project" value="UniProtKB-SubCell"/>
</dbReference>
<name>A0A0N4VBU4_ENTVE</name>
<reference evidence="5 6" key="2">
    <citation type="submission" date="2018-10" db="EMBL/GenBank/DDBJ databases">
        <authorList>
            <consortium name="Pathogen Informatics"/>
        </authorList>
    </citation>
    <scope>NUCLEOTIDE SEQUENCE [LARGE SCALE GENOMIC DNA]</scope>
</reference>